<dbReference type="HOGENOM" id="CLU_125692_0_0_1"/>
<proteinExistence type="predicted"/>
<dbReference type="EnsemblPlants" id="OBART09G03260.1">
    <property type="protein sequence ID" value="OBART09G03260.1"/>
    <property type="gene ID" value="OBART09G03260"/>
</dbReference>
<dbReference type="AlphaFoldDB" id="A0A0D3H4I0"/>
<dbReference type="Gramene" id="OBART09G03260.1">
    <property type="protein sequence ID" value="OBART09G03260.1"/>
    <property type="gene ID" value="OBART09G03260"/>
</dbReference>
<dbReference type="Proteomes" id="UP000026960">
    <property type="component" value="Chromosome 9"/>
</dbReference>
<reference evidence="1" key="2">
    <citation type="submission" date="2015-03" db="UniProtKB">
        <authorList>
            <consortium name="EnsemblPlants"/>
        </authorList>
    </citation>
    <scope>IDENTIFICATION</scope>
</reference>
<accession>A0A0D3H4I0</accession>
<reference evidence="1" key="1">
    <citation type="journal article" date="2009" name="Rice">
        <title>De Novo Next Generation Sequencing of Plant Genomes.</title>
        <authorList>
            <person name="Rounsley S."/>
            <person name="Marri P.R."/>
            <person name="Yu Y."/>
            <person name="He R."/>
            <person name="Sisneros N."/>
            <person name="Goicoechea J.L."/>
            <person name="Lee S.J."/>
            <person name="Angelova A."/>
            <person name="Kudrna D."/>
            <person name="Luo M."/>
            <person name="Affourtit J."/>
            <person name="Desany B."/>
            <person name="Knight J."/>
            <person name="Niazi F."/>
            <person name="Egholm M."/>
            <person name="Wing R.A."/>
        </authorList>
    </citation>
    <scope>NUCLEOTIDE SEQUENCE [LARGE SCALE GENOMIC DNA]</scope>
    <source>
        <strain evidence="1">cv. IRGC 105608</strain>
    </source>
</reference>
<keyword evidence="2" id="KW-1185">Reference proteome</keyword>
<dbReference type="PaxDb" id="65489-OBART09G03260.1"/>
<protein>
    <submittedName>
        <fullName evidence="1">Uncharacterized protein</fullName>
    </submittedName>
</protein>
<organism evidence="1">
    <name type="scientific">Oryza barthii</name>
    <dbReference type="NCBI Taxonomy" id="65489"/>
    <lineage>
        <taxon>Eukaryota</taxon>
        <taxon>Viridiplantae</taxon>
        <taxon>Streptophyta</taxon>
        <taxon>Embryophyta</taxon>
        <taxon>Tracheophyta</taxon>
        <taxon>Spermatophyta</taxon>
        <taxon>Magnoliopsida</taxon>
        <taxon>Liliopsida</taxon>
        <taxon>Poales</taxon>
        <taxon>Poaceae</taxon>
        <taxon>BOP clade</taxon>
        <taxon>Oryzoideae</taxon>
        <taxon>Oryzeae</taxon>
        <taxon>Oryzinae</taxon>
        <taxon>Oryza</taxon>
    </lineage>
</organism>
<evidence type="ECO:0000313" key="1">
    <source>
        <dbReference type="EnsemblPlants" id="OBART09G03260.1"/>
    </source>
</evidence>
<sequence length="143" mass="15343">MQERRKRGGDSRTGGIDVVFGCDSAAVTGEEGADGGCAGGGRRRRWRTWDKMVASVSIHYFIRHMCRHAAAWGSSAFSAASSASSSVAPVLPVVVRPASAEHAAEMERFISQLPLFMLASSLAALPKSSRACCRHPLLLRRGR</sequence>
<name>A0A0D3H4I0_9ORYZ</name>
<dbReference type="STRING" id="65489.A0A0D3H4I0"/>
<evidence type="ECO:0000313" key="2">
    <source>
        <dbReference type="Proteomes" id="UP000026960"/>
    </source>
</evidence>